<accession>A0A382P158</accession>
<name>A0A382P158_9ZZZZ</name>
<feature type="non-terminal residue" evidence="1">
    <location>
        <position position="46"/>
    </location>
</feature>
<reference evidence="1" key="1">
    <citation type="submission" date="2018-05" db="EMBL/GenBank/DDBJ databases">
        <authorList>
            <person name="Lanie J.A."/>
            <person name="Ng W.-L."/>
            <person name="Kazmierczak K.M."/>
            <person name="Andrzejewski T.M."/>
            <person name="Davidsen T.M."/>
            <person name="Wayne K.J."/>
            <person name="Tettelin H."/>
            <person name="Glass J.I."/>
            <person name="Rusch D."/>
            <person name="Podicherti R."/>
            <person name="Tsui H.-C.T."/>
            <person name="Winkler M.E."/>
        </authorList>
    </citation>
    <scope>NUCLEOTIDE SEQUENCE</scope>
</reference>
<evidence type="ECO:0000313" key="1">
    <source>
        <dbReference type="EMBL" id="SVC66478.1"/>
    </source>
</evidence>
<protein>
    <submittedName>
        <fullName evidence="1">Uncharacterized protein</fullName>
    </submittedName>
</protein>
<organism evidence="1">
    <name type="scientific">marine metagenome</name>
    <dbReference type="NCBI Taxonomy" id="408172"/>
    <lineage>
        <taxon>unclassified sequences</taxon>
        <taxon>metagenomes</taxon>
        <taxon>ecological metagenomes</taxon>
    </lineage>
</organism>
<dbReference type="AlphaFoldDB" id="A0A382P158"/>
<gene>
    <name evidence="1" type="ORF">METZ01_LOCUS319332</name>
</gene>
<dbReference type="EMBL" id="UINC01103808">
    <property type="protein sequence ID" value="SVC66478.1"/>
    <property type="molecule type" value="Genomic_DNA"/>
</dbReference>
<proteinExistence type="predicted"/>
<sequence length="46" mass="4731">MAFVVIIVTSCARPAAPIGGPMDNVGPQVVSSTPDTFAIIDDFRGP</sequence>